<sequence length="119" mass="13408">MMNQKNIVIVVVVIVMVVGFGFLISKKNMKTGYSVVYMTTGEVYIGKLSIFPDFTLTDSYQFQVVKDTIDANKNNFQLNPVKEALWAPESMYLVKNNIVFYGPISPESKIAQALSEKVK</sequence>
<comment type="caution">
    <text evidence="2">The sequence shown here is derived from an EMBL/GenBank/DDBJ whole genome shotgun (WGS) entry which is preliminary data.</text>
</comment>
<dbReference type="EMBL" id="MFUR01000008">
    <property type="protein sequence ID" value="OGI86868.1"/>
    <property type="molecule type" value="Genomic_DNA"/>
</dbReference>
<protein>
    <submittedName>
        <fullName evidence="2">Uncharacterized protein</fullName>
    </submittedName>
</protein>
<gene>
    <name evidence="2" type="ORF">A3A91_03290</name>
</gene>
<dbReference type="Proteomes" id="UP000177001">
    <property type="component" value="Unassembled WGS sequence"/>
</dbReference>
<name>A0A1F6WYB0_9BACT</name>
<dbReference type="AlphaFoldDB" id="A0A1F6WYB0"/>
<proteinExistence type="predicted"/>
<feature type="transmembrane region" description="Helical" evidence="1">
    <location>
        <begin position="6"/>
        <end position="24"/>
    </location>
</feature>
<evidence type="ECO:0000313" key="3">
    <source>
        <dbReference type="Proteomes" id="UP000177001"/>
    </source>
</evidence>
<keyword evidence="1" id="KW-1133">Transmembrane helix</keyword>
<keyword evidence="1" id="KW-0472">Membrane</keyword>
<evidence type="ECO:0000313" key="2">
    <source>
        <dbReference type="EMBL" id="OGI86868.1"/>
    </source>
</evidence>
<accession>A0A1F6WYB0</accession>
<keyword evidence="1" id="KW-0812">Transmembrane</keyword>
<organism evidence="2 3">
    <name type="scientific">Candidatus Nomurabacteria bacterium RIFCSPLOWO2_01_FULL_36_16</name>
    <dbReference type="NCBI Taxonomy" id="1801767"/>
    <lineage>
        <taxon>Bacteria</taxon>
        <taxon>Candidatus Nomuraibacteriota</taxon>
    </lineage>
</organism>
<reference evidence="2 3" key="1">
    <citation type="journal article" date="2016" name="Nat. Commun.">
        <title>Thousands of microbial genomes shed light on interconnected biogeochemical processes in an aquifer system.</title>
        <authorList>
            <person name="Anantharaman K."/>
            <person name="Brown C.T."/>
            <person name="Hug L.A."/>
            <person name="Sharon I."/>
            <person name="Castelle C.J."/>
            <person name="Probst A.J."/>
            <person name="Thomas B.C."/>
            <person name="Singh A."/>
            <person name="Wilkins M.J."/>
            <person name="Karaoz U."/>
            <person name="Brodie E.L."/>
            <person name="Williams K.H."/>
            <person name="Hubbard S.S."/>
            <person name="Banfield J.F."/>
        </authorList>
    </citation>
    <scope>NUCLEOTIDE SEQUENCE [LARGE SCALE GENOMIC DNA]</scope>
</reference>
<evidence type="ECO:0000256" key="1">
    <source>
        <dbReference type="SAM" id="Phobius"/>
    </source>
</evidence>